<evidence type="ECO:0000313" key="4">
    <source>
        <dbReference type="Proteomes" id="UP000308199"/>
    </source>
</evidence>
<keyword evidence="4" id="KW-1185">Reference proteome</keyword>
<sequence>MAAAGQTYAAGPGPAAPELPASRTSRASDRSRTLRRMPTLSSKKFALKSSPLLFVSSSTADKRMLDGLPPAQNDRLRRAYTSPVSTEGRIEGPASSSTANVSYGLPRAKLNALERFKRLGKTTRGSELPVASTREQGKGKERVDRNFPPAEWNIDEHSRRSSVQNGDGHTRRTREHGVTNLRLHAKTTPLPELPPTAPPISKAASSEVPPRASDSPSSILPEEEQPSEPTASATAFTATDDKQPDAKTSEPSPEGAEKPEAFSSYLARRMQGLMSGLSFSSTSSTPSHSTESAPLPTQTQTTSPSETDKSSALLQKSMPTQEALSTEGPIVTRGQGSIAAQGPVETPKTVSTPIEQQKQAVQSTARLAALLASTREMNNSIAKGAESAWAALDRFMPSKGKEKGKGKERENESIDANMTAGNSVTDTPTVNEEMEGSRDIMLYSPLIPDLDSLVEVAASEVVTLYDDEREKVYRSELRRRWAEGHGIVPMDSMPMDSMPMFEHVEDQNSEQKGEEKREEADKPEPKPKSKERVVWMPSTTEISVQVLWWGYRIRYLPPPVLQVLNSKSLEAAKRATLITTSLKWLLDHLPTTLLPVQLQPAASLLTCLVPLLGAIGTFIAWSWRAIGTFDKGYGVVLSATWLLPVVLIPGTWEADEIPHMDLSQGPSTLSSTDGA</sequence>
<gene>
    <name evidence="3" type="ORF">EW145_g2683</name>
</gene>
<name>A0A4S4LBH1_9AGAM</name>
<feature type="compositionally biased region" description="Low complexity" evidence="1">
    <location>
        <begin position="1"/>
        <end position="25"/>
    </location>
</feature>
<feature type="compositionally biased region" description="Low complexity" evidence="1">
    <location>
        <begin position="275"/>
        <end position="305"/>
    </location>
</feature>
<keyword evidence="2" id="KW-1133">Transmembrane helix</keyword>
<feature type="region of interest" description="Disordered" evidence="1">
    <location>
        <begin position="398"/>
        <end position="430"/>
    </location>
</feature>
<evidence type="ECO:0000313" key="3">
    <source>
        <dbReference type="EMBL" id="THH08481.1"/>
    </source>
</evidence>
<feature type="compositionally biased region" description="Basic and acidic residues" evidence="1">
    <location>
        <begin position="239"/>
        <end position="248"/>
    </location>
</feature>
<dbReference type="AlphaFoldDB" id="A0A4S4LBH1"/>
<feature type="transmembrane region" description="Helical" evidence="2">
    <location>
        <begin position="633"/>
        <end position="652"/>
    </location>
</feature>
<evidence type="ECO:0000256" key="2">
    <source>
        <dbReference type="SAM" id="Phobius"/>
    </source>
</evidence>
<feature type="region of interest" description="Disordered" evidence="1">
    <location>
        <begin position="1"/>
        <end position="40"/>
    </location>
</feature>
<keyword evidence="2" id="KW-0472">Membrane</keyword>
<feature type="region of interest" description="Disordered" evidence="1">
    <location>
        <begin position="123"/>
        <end position="357"/>
    </location>
</feature>
<organism evidence="3 4">
    <name type="scientific">Phellinidium pouzarii</name>
    <dbReference type="NCBI Taxonomy" id="167371"/>
    <lineage>
        <taxon>Eukaryota</taxon>
        <taxon>Fungi</taxon>
        <taxon>Dikarya</taxon>
        <taxon>Basidiomycota</taxon>
        <taxon>Agaricomycotina</taxon>
        <taxon>Agaricomycetes</taxon>
        <taxon>Hymenochaetales</taxon>
        <taxon>Hymenochaetaceae</taxon>
        <taxon>Phellinidium</taxon>
    </lineage>
</organism>
<feature type="region of interest" description="Disordered" evidence="1">
    <location>
        <begin position="505"/>
        <end position="532"/>
    </location>
</feature>
<feature type="compositionally biased region" description="Basic and acidic residues" evidence="1">
    <location>
        <begin position="135"/>
        <end position="145"/>
    </location>
</feature>
<feature type="compositionally biased region" description="Polar residues" evidence="1">
    <location>
        <begin position="414"/>
        <end position="430"/>
    </location>
</feature>
<accession>A0A4S4LBH1</accession>
<feature type="compositionally biased region" description="Polar residues" evidence="1">
    <location>
        <begin position="348"/>
        <end position="357"/>
    </location>
</feature>
<proteinExistence type="predicted"/>
<keyword evidence="2" id="KW-0812">Transmembrane</keyword>
<dbReference type="Proteomes" id="UP000308199">
    <property type="component" value="Unassembled WGS sequence"/>
</dbReference>
<dbReference type="EMBL" id="SGPK01000098">
    <property type="protein sequence ID" value="THH08481.1"/>
    <property type="molecule type" value="Genomic_DNA"/>
</dbReference>
<feature type="transmembrane region" description="Helical" evidence="2">
    <location>
        <begin position="601"/>
        <end position="621"/>
    </location>
</feature>
<reference evidence="3 4" key="1">
    <citation type="submission" date="2019-02" db="EMBL/GenBank/DDBJ databases">
        <title>Genome sequencing of the rare red list fungi Phellinidium pouzarii.</title>
        <authorList>
            <person name="Buettner E."/>
            <person name="Kellner H."/>
        </authorList>
    </citation>
    <scope>NUCLEOTIDE SEQUENCE [LARGE SCALE GENOMIC DNA]</scope>
    <source>
        <strain evidence="3 4">DSM 108285</strain>
    </source>
</reference>
<protein>
    <submittedName>
        <fullName evidence="3">Uncharacterized protein</fullName>
    </submittedName>
</protein>
<feature type="compositionally biased region" description="Basic and acidic residues" evidence="1">
    <location>
        <begin position="399"/>
        <end position="412"/>
    </location>
</feature>
<comment type="caution">
    <text evidence="3">The sequence shown here is derived from an EMBL/GenBank/DDBJ whole genome shotgun (WGS) entry which is preliminary data.</text>
</comment>
<evidence type="ECO:0000256" key="1">
    <source>
        <dbReference type="SAM" id="MobiDB-lite"/>
    </source>
</evidence>
<dbReference type="OrthoDB" id="3247214at2759"/>
<feature type="compositionally biased region" description="Polar residues" evidence="1">
    <location>
        <begin position="310"/>
        <end position="324"/>
    </location>
</feature>